<dbReference type="AlphaFoldDB" id="A0A4R3Q0J4"/>
<proteinExistence type="predicted"/>
<reference evidence="1 2" key="1">
    <citation type="submission" date="2019-03" db="EMBL/GenBank/DDBJ databases">
        <title>Genomic Encyclopedia of Type Strains, Phase IV (KMG-V): Genome sequencing to study the core and pangenomes of soil and plant-associated prokaryotes.</title>
        <authorList>
            <person name="Whitman W."/>
        </authorList>
    </citation>
    <scope>NUCLEOTIDE SEQUENCE [LARGE SCALE GENOMIC DNA]</scope>
    <source>
        <strain evidence="1 2">Hc14</strain>
    </source>
</reference>
<dbReference type="EMBL" id="SMBH01000011">
    <property type="protein sequence ID" value="TCU13737.1"/>
    <property type="molecule type" value="Genomic_DNA"/>
</dbReference>
<dbReference type="RefSeq" id="WP_132565310.1">
    <property type="nucleotide sequence ID" value="NZ_SMBH01000011.1"/>
</dbReference>
<comment type="caution">
    <text evidence="1">The sequence shown here is derived from an EMBL/GenBank/DDBJ whole genome shotgun (WGS) entry which is preliminary data.</text>
</comment>
<organism evidence="1 2">
    <name type="scientific">Rhizobium sullae</name>
    <name type="common">Rhizobium hedysari</name>
    <dbReference type="NCBI Taxonomy" id="50338"/>
    <lineage>
        <taxon>Bacteria</taxon>
        <taxon>Pseudomonadati</taxon>
        <taxon>Pseudomonadota</taxon>
        <taxon>Alphaproteobacteria</taxon>
        <taxon>Hyphomicrobiales</taxon>
        <taxon>Rhizobiaceae</taxon>
        <taxon>Rhizobium/Agrobacterium group</taxon>
        <taxon>Rhizobium</taxon>
    </lineage>
</organism>
<name>A0A4R3Q0J4_RHISU</name>
<evidence type="ECO:0000313" key="2">
    <source>
        <dbReference type="Proteomes" id="UP000294576"/>
    </source>
</evidence>
<gene>
    <name evidence="1" type="ORF">EV132_111170</name>
</gene>
<sequence length="359" mass="41036">MPNGGEDAVAHWHPRQRSPHVVLASIRLGVLRRFREDAKSWDSEDFRQDEVTLPGAFNLLPESGNLTYNHIFRFRTNPYGISPVDKAPPPMTDAVIAFVQERYRPILKASTSRSLAEMEHYVDHKGASKAKTLVSFQNHYGGLIELLSQGIRSVDSQAVVCQYHSWRAYIHTRIHSTARKKGVDKERATMKIEAREQLAILQKIHIPTRSPLASLYHFQNLTNEMDILAELATLGAVKASLIKTRAVETEYFQKVLWFNSLFPWRIEEPTQALIIAAHTDDGQAQLEKFGKLALHAVARALRCAVDTQGIFDRTHPVITYQQPLFEDEKPLKTQKILENYLEKIHLNLVKQLNLKEFFP</sequence>
<protein>
    <submittedName>
        <fullName evidence="1">Uncharacterized protein</fullName>
    </submittedName>
</protein>
<evidence type="ECO:0000313" key="1">
    <source>
        <dbReference type="EMBL" id="TCU13737.1"/>
    </source>
</evidence>
<accession>A0A4R3Q0J4</accession>
<dbReference type="Proteomes" id="UP000294576">
    <property type="component" value="Unassembled WGS sequence"/>
</dbReference>